<protein>
    <recommendedName>
        <fullName evidence="3">Lipoprotein</fullName>
    </recommendedName>
</protein>
<dbReference type="EMBL" id="FLQS01000056">
    <property type="protein sequence ID" value="SBS78529.1"/>
    <property type="molecule type" value="Genomic_DNA"/>
</dbReference>
<reference evidence="2" key="1">
    <citation type="submission" date="2016-03" db="EMBL/GenBank/DDBJ databases">
        <authorList>
            <person name="Ploux O."/>
        </authorList>
    </citation>
    <scope>NUCLEOTIDE SEQUENCE</scope>
    <source>
        <strain evidence="2">UC10</strain>
    </source>
</reference>
<evidence type="ECO:0000313" key="2">
    <source>
        <dbReference type="EMBL" id="SBS78529.1"/>
    </source>
</evidence>
<evidence type="ECO:0000256" key="1">
    <source>
        <dbReference type="SAM" id="SignalP"/>
    </source>
</evidence>
<dbReference type="PROSITE" id="PS51257">
    <property type="entry name" value="PROKAR_LIPOPROTEIN"/>
    <property type="match status" value="1"/>
</dbReference>
<sequence>MSLAKRCCAVAFLMLTAALAGCGGRGTGGPAPSSPHDAVMLNDVSVAAVLGAITKAKLPVLNARDSTASRCPEAGCVQAIDTDAVSILKFPSTGRAELYAAAVPEMLQVEDIVVVFTPTVTTQQRAAYGQVIQHAMR</sequence>
<gene>
    <name evidence="2" type="ORF">MHPYR_60017</name>
</gene>
<dbReference type="AlphaFoldDB" id="A0A1Y5PMG1"/>
<evidence type="ECO:0008006" key="3">
    <source>
        <dbReference type="Google" id="ProtNLM"/>
    </source>
</evidence>
<feature type="chain" id="PRO_5013006373" description="Lipoprotein" evidence="1">
    <location>
        <begin position="21"/>
        <end position="137"/>
    </location>
</feature>
<proteinExistence type="predicted"/>
<keyword evidence="1" id="KW-0732">Signal</keyword>
<feature type="signal peptide" evidence="1">
    <location>
        <begin position="1"/>
        <end position="20"/>
    </location>
</feature>
<accession>A0A1Y5PMG1</accession>
<organism evidence="2">
    <name type="scientific">uncultured Mycobacterium sp</name>
    <dbReference type="NCBI Taxonomy" id="171292"/>
    <lineage>
        <taxon>Bacteria</taxon>
        <taxon>Bacillati</taxon>
        <taxon>Actinomycetota</taxon>
        <taxon>Actinomycetes</taxon>
        <taxon>Mycobacteriales</taxon>
        <taxon>Mycobacteriaceae</taxon>
        <taxon>Mycobacterium</taxon>
        <taxon>environmental samples</taxon>
    </lineage>
</organism>
<name>A0A1Y5PMG1_9MYCO</name>